<protein>
    <recommendedName>
        <fullName evidence="4">OmpR/PhoB-type domain-containing protein</fullName>
    </recommendedName>
</protein>
<organism evidence="2 3">
    <name type="scientific">Brevundimonas nasdae</name>
    <dbReference type="NCBI Taxonomy" id="172043"/>
    <lineage>
        <taxon>Bacteria</taxon>
        <taxon>Pseudomonadati</taxon>
        <taxon>Pseudomonadota</taxon>
        <taxon>Alphaproteobacteria</taxon>
        <taxon>Caulobacterales</taxon>
        <taxon>Caulobacteraceae</taxon>
        <taxon>Brevundimonas</taxon>
    </lineage>
</organism>
<evidence type="ECO:0008006" key="4">
    <source>
        <dbReference type="Google" id="ProtNLM"/>
    </source>
</evidence>
<dbReference type="RefSeq" id="WP_219355142.1">
    <property type="nucleotide sequence ID" value="NZ_CP080034.1"/>
</dbReference>
<evidence type="ECO:0000256" key="1">
    <source>
        <dbReference type="SAM" id="MobiDB-lite"/>
    </source>
</evidence>
<proteinExistence type="predicted"/>
<name>A0ABX8TEF7_9CAUL</name>
<gene>
    <name evidence="2" type="ORF">KWG56_13405</name>
</gene>
<dbReference type="GeneID" id="94376277"/>
<feature type="compositionally biased region" description="Low complexity" evidence="1">
    <location>
        <begin position="118"/>
        <end position="129"/>
    </location>
</feature>
<keyword evidence="3" id="KW-1185">Reference proteome</keyword>
<sequence>MTDAAAVSALSSDAERIRRSGVLGRPGQLTRLFDFLVERSADADPPSETDIASEVFNRGREFIPGQDAVVRVNIHRLRKRLDDFYLRHGLSGPDRLALPRGEYRLVVETAAEGETGDPTPAQTPAARTTSQDGLRPTSAGKLSPDKIAISRRSLFLGAAGLGVAHLAGWGAATYVNSRPKGFLDASPWSVYERAAAPLLIVLGDYYIFGDTDEKGQVLRLTREFFINSRDELYQYMMENDDLHYRYMDLDLRYLPTSVATALQDLAPLMARHPSAQIIGASQVSPQMLRDHDVVYVGYLSGLGPVRHPAFRGGRLTVGASFDQIIDHKAGRTYDSEAALVPPPQGLVRDYGYFTRFPGPTGNTISIIAGARDIGLSGVAEAVTSPTVLKSLPRIRDDQAIEVLFEVEGQNGANLKTKLLVAQQRDPSTIWTATPLN</sequence>
<dbReference type="EMBL" id="CP080034">
    <property type="protein sequence ID" value="QYC09581.1"/>
    <property type="molecule type" value="Genomic_DNA"/>
</dbReference>
<dbReference type="Proteomes" id="UP000824334">
    <property type="component" value="Chromosome"/>
</dbReference>
<feature type="region of interest" description="Disordered" evidence="1">
    <location>
        <begin position="110"/>
        <end position="142"/>
    </location>
</feature>
<accession>A0ABX8TEF7</accession>
<evidence type="ECO:0000313" key="2">
    <source>
        <dbReference type="EMBL" id="QYC09581.1"/>
    </source>
</evidence>
<reference evidence="2 3" key="1">
    <citation type="submission" date="2021-07" db="EMBL/GenBank/DDBJ databases">
        <title>Isolation and characterization of bacteria from a gold mining with a capacity of golden bioaccumulation.</title>
        <authorList>
            <person name="Yang X.J."/>
        </authorList>
    </citation>
    <scope>NUCLEOTIDE SEQUENCE [LARGE SCALE GENOMIC DNA]</scope>
    <source>
        <strain evidence="2 3">Au29</strain>
    </source>
</reference>
<evidence type="ECO:0000313" key="3">
    <source>
        <dbReference type="Proteomes" id="UP000824334"/>
    </source>
</evidence>